<evidence type="ECO:0000313" key="10">
    <source>
        <dbReference type="EMBL" id="SFU59516.1"/>
    </source>
</evidence>
<dbReference type="Pfam" id="PF04616">
    <property type="entry name" value="Glyco_hydro_43"/>
    <property type="match status" value="1"/>
</dbReference>
<reference evidence="10 11" key="1">
    <citation type="submission" date="2016-10" db="EMBL/GenBank/DDBJ databases">
        <authorList>
            <person name="de Groot N.N."/>
        </authorList>
    </citation>
    <scope>NUCLEOTIDE SEQUENCE [LARGE SCALE GENOMIC DNA]</scope>
    <source>
        <strain evidence="10 11">CGMCC 1.12333</strain>
    </source>
</reference>
<comment type="similarity">
    <text evidence="1 8">Belongs to the glycosyl hydrolase 43 family.</text>
</comment>
<feature type="chain" id="PRO_5011745737" evidence="9">
    <location>
        <begin position="19"/>
        <end position="312"/>
    </location>
</feature>
<name>A0A1I7HGD1_9FLAO</name>
<evidence type="ECO:0000256" key="5">
    <source>
        <dbReference type="ARBA" id="ARBA00023295"/>
    </source>
</evidence>
<dbReference type="SUPFAM" id="SSF75005">
    <property type="entry name" value="Arabinanase/levansucrase/invertase"/>
    <property type="match status" value="1"/>
</dbReference>
<accession>A0A1I7HGD1</accession>
<proteinExistence type="inferred from homology"/>
<keyword evidence="11" id="KW-1185">Reference proteome</keyword>
<dbReference type="OrthoDB" id="1016412at2"/>
<feature type="active site" description="Proton acceptor" evidence="6">
    <location>
        <position position="27"/>
    </location>
</feature>
<feature type="active site" description="Proton donor" evidence="6">
    <location>
        <position position="198"/>
    </location>
</feature>
<evidence type="ECO:0000256" key="3">
    <source>
        <dbReference type="ARBA" id="ARBA00022801"/>
    </source>
</evidence>
<dbReference type="InterPro" id="IPR006710">
    <property type="entry name" value="Glyco_hydro_43"/>
</dbReference>
<evidence type="ECO:0000256" key="4">
    <source>
        <dbReference type="ARBA" id="ARBA00023277"/>
    </source>
</evidence>
<evidence type="ECO:0000256" key="2">
    <source>
        <dbReference type="ARBA" id="ARBA00022651"/>
    </source>
</evidence>
<dbReference type="PANTHER" id="PTHR43772">
    <property type="entry name" value="ENDO-1,4-BETA-XYLANASE"/>
    <property type="match status" value="1"/>
</dbReference>
<evidence type="ECO:0000256" key="1">
    <source>
        <dbReference type="ARBA" id="ARBA00009865"/>
    </source>
</evidence>
<dbReference type="Proteomes" id="UP000199138">
    <property type="component" value="Unassembled WGS sequence"/>
</dbReference>
<keyword evidence="2" id="KW-0624">Polysaccharide degradation</keyword>
<dbReference type="Gene3D" id="2.115.10.20">
    <property type="entry name" value="Glycosyl hydrolase domain, family 43"/>
    <property type="match status" value="1"/>
</dbReference>
<feature type="signal peptide" evidence="9">
    <location>
        <begin position="1"/>
        <end position="18"/>
    </location>
</feature>
<dbReference type="RefSeq" id="WP_093025395.1">
    <property type="nucleotide sequence ID" value="NZ_FPBK01000009.1"/>
</dbReference>
<evidence type="ECO:0000256" key="8">
    <source>
        <dbReference type="RuleBase" id="RU361187"/>
    </source>
</evidence>
<keyword evidence="3 8" id="KW-0378">Hydrolase</keyword>
<dbReference type="GO" id="GO:0004553">
    <property type="term" value="F:hydrolase activity, hydrolyzing O-glycosyl compounds"/>
    <property type="evidence" value="ECO:0007669"/>
    <property type="project" value="InterPro"/>
</dbReference>
<sequence length="312" mass="35341">MKHFIYIILLSFTLTGFAQHTNLFLADPTIFEHDGTYYAYGTKENGNIKAEGFLVYTSTDLKHWEGPKGATDGFAFKKGDGYGTWGFWAPQVFEKNGTFYMAYTADEHIAIASSDSPLGPFTNNGNALPSDVRQIDPFIFFDNGKTYLYHVRLDNGNRIFVAEMTDDFSAIKTETLTECIHAEAGWEDTESVTWTVTEGPTVYKKDGMYYLLYSANDFRNKDYAVGYATATSPYGPWKKNENSPFISQTLLNYPGTGHGDVFYGKNNNMYYVFHTHFSEEKVGPRKTAIIRLKQKNNTIKILNAKSIIWLAL</sequence>
<evidence type="ECO:0000313" key="11">
    <source>
        <dbReference type="Proteomes" id="UP000199138"/>
    </source>
</evidence>
<dbReference type="STRING" id="1224947.SAMN05216480_10921"/>
<organism evidence="10 11">
    <name type="scientific">Pustulibacterium marinum</name>
    <dbReference type="NCBI Taxonomy" id="1224947"/>
    <lineage>
        <taxon>Bacteria</taxon>
        <taxon>Pseudomonadati</taxon>
        <taxon>Bacteroidota</taxon>
        <taxon>Flavobacteriia</taxon>
        <taxon>Flavobacteriales</taxon>
        <taxon>Flavobacteriaceae</taxon>
        <taxon>Pustulibacterium</taxon>
    </lineage>
</organism>
<dbReference type="InterPro" id="IPR052176">
    <property type="entry name" value="Glycosyl_Hydrlase_43_Enz"/>
</dbReference>
<dbReference type="GO" id="GO:0045493">
    <property type="term" value="P:xylan catabolic process"/>
    <property type="evidence" value="ECO:0007669"/>
    <property type="project" value="UniProtKB-KW"/>
</dbReference>
<keyword evidence="4" id="KW-0119">Carbohydrate metabolism</keyword>
<keyword evidence="9" id="KW-0732">Signal</keyword>
<gene>
    <name evidence="10" type="ORF">SAMN05216480_10921</name>
</gene>
<dbReference type="InterPro" id="IPR023296">
    <property type="entry name" value="Glyco_hydro_beta-prop_sf"/>
</dbReference>
<keyword evidence="5 8" id="KW-0326">Glycosidase</keyword>
<evidence type="ECO:0000256" key="9">
    <source>
        <dbReference type="SAM" id="SignalP"/>
    </source>
</evidence>
<dbReference type="PANTHER" id="PTHR43772:SF2">
    <property type="entry name" value="PUTATIVE (AFU_ORTHOLOGUE AFUA_2G04480)-RELATED"/>
    <property type="match status" value="1"/>
</dbReference>
<feature type="site" description="Important for catalytic activity, responsible for pKa modulation of the active site Glu and correct orientation of both the proton donor and substrate" evidence="7">
    <location>
        <position position="136"/>
    </location>
</feature>
<keyword evidence="2" id="KW-0858">Xylan degradation</keyword>
<dbReference type="CDD" id="cd08991">
    <property type="entry name" value="GH43_HoAraf43-like"/>
    <property type="match status" value="1"/>
</dbReference>
<protein>
    <submittedName>
        <fullName evidence="10">Glycosyl hydrolases family 43</fullName>
    </submittedName>
</protein>
<dbReference type="AlphaFoldDB" id="A0A1I7HGD1"/>
<evidence type="ECO:0000256" key="7">
    <source>
        <dbReference type="PIRSR" id="PIRSR606710-2"/>
    </source>
</evidence>
<evidence type="ECO:0000256" key="6">
    <source>
        <dbReference type="PIRSR" id="PIRSR606710-1"/>
    </source>
</evidence>
<dbReference type="EMBL" id="FPBK01000009">
    <property type="protein sequence ID" value="SFU59516.1"/>
    <property type="molecule type" value="Genomic_DNA"/>
</dbReference>